<sequence>MVSGKKRLYIALYPSGVSNKEERRYHWAFLVGPKNEGAANVQVPGTKYHVKNRPVQGWIYEEVDVADVKSTVDLLARVTIAKVEDEDRLAGIMRKIPVVQNDPNWRCRSWIADVLSRLKEDGKAVGTSELDWPTIEALARDYVGKKAAAQRYAKVEELTLPKPMWNILEGKEVIP</sequence>
<dbReference type="EMBL" id="CAWUHD010000005">
    <property type="protein sequence ID" value="CAK7210786.1"/>
    <property type="molecule type" value="Genomic_DNA"/>
</dbReference>
<dbReference type="InterPro" id="IPR054208">
    <property type="entry name" value="DUF6914"/>
</dbReference>
<evidence type="ECO:0000313" key="2">
    <source>
        <dbReference type="Proteomes" id="UP001642482"/>
    </source>
</evidence>
<accession>A0ABP0AUF3</accession>
<proteinExistence type="predicted"/>
<organism evidence="1 2">
    <name type="scientific">Sporothrix eucalyptigena</name>
    <dbReference type="NCBI Taxonomy" id="1812306"/>
    <lineage>
        <taxon>Eukaryota</taxon>
        <taxon>Fungi</taxon>
        <taxon>Dikarya</taxon>
        <taxon>Ascomycota</taxon>
        <taxon>Pezizomycotina</taxon>
        <taxon>Sordariomycetes</taxon>
        <taxon>Sordariomycetidae</taxon>
        <taxon>Ophiostomatales</taxon>
        <taxon>Ophiostomataceae</taxon>
        <taxon>Sporothrix</taxon>
    </lineage>
</organism>
<evidence type="ECO:0000313" key="1">
    <source>
        <dbReference type="EMBL" id="CAK7210786.1"/>
    </source>
</evidence>
<name>A0ABP0AUF3_9PEZI</name>
<dbReference type="Proteomes" id="UP001642482">
    <property type="component" value="Unassembled WGS sequence"/>
</dbReference>
<comment type="caution">
    <text evidence="1">The sequence shown here is derived from an EMBL/GenBank/DDBJ whole genome shotgun (WGS) entry which is preliminary data.</text>
</comment>
<reference evidence="1 2" key="1">
    <citation type="submission" date="2024-01" db="EMBL/GenBank/DDBJ databases">
        <authorList>
            <person name="Allen C."/>
            <person name="Tagirdzhanova G."/>
        </authorList>
    </citation>
    <scope>NUCLEOTIDE SEQUENCE [LARGE SCALE GENOMIC DNA]</scope>
</reference>
<keyword evidence="2" id="KW-1185">Reference proteome</keyword>
<protein>
    <submittedName>
        <fullName evidence="1">Uncharacterized protein</fullName>
    </submittedName>
</protein>
<gene>
    <name evidence="1" type="ORF">SEUCBS140593_000948</name>
</gene>
<dbReference type="Pfam" id="PF21858">
    <property type="entry name" value="DUF6914"/>
    <property type="match status" value="1"/>
</dbReference>